<dbReference type="PANTHER" id="PTHR12639">
    <property type="entry name" value="VITAMIN K-DEPENDENT GAMMA-CARBOXYLASE"/>
    <property type="match status" value="1"/>
</dbReference>
<feature type="transmembrane region" description="Helical" evidence="7">
    <location>
        <begin position="232"/>
        <end position="265"/>
    </location>
</feature>
<name>A0ABX0URY5_9BACT</name>
<dbReference type="Pfam" id="PF22777">
    <property type="entry name" value="VKGC_lumenal_dom"/>
    <property type="match status" value="1"/>
</dbReference>
<keyword evidence="5" id="KW-1015">Disulfide bond</keyword>
<feature type="transmembrane region" description="Helical" evidence="7">
    <location>
        <begin position="303"/>
        <end position="324"/>
    </location>
</feature>
<evidence type="ECO:0000256" key="4">
    <source>
        <dbReference type="ARBA" id="ARBA00023136"/>
    </source>
</evidence>
<evidence type="ECO:0000256" key="2">
    <source>
        <dbReference type="ARBA" id="ARBA00022692"/>
    </source>
</evidence>
<keyword evidence="6" id="KW-0456">Lyase</keyword>
<comment type="caution">
    <text evidence="9">The sequence shown here is derived from an EMBL/GenBank/DDBJ whole genome shotgun (WGS) entry which is preliminary data.</text>
</comment>
<dbReference type="InterPro" id="IPR011020">
    <property type="entry name" value="HTTM-like"/>
</dbReference>
<evidence type="ECO:0000256" key="7">
    <source>
        <dbReference type="SAM" id="Phobius"/>
    </source>
</evidence>
<organism evidence="9 10">
    <name type="scientific">Dyadobacter arcticus</name>
    <dbReference type="NCBI Taxonomy" id="1078754"/>
    <lineage>
        <taxon>Bacteria</taxon>
        <taxon>Pseudomonadati</taxon>
        <taxon>Bacteroidota</taxon>
        <taxon>Cytophagia</taxon>
        <taxon>Cytophagales</taxon>
        <taxon>Spirosomataceae</taxon>
        <taxon>Dyadobacter</taxon>
    </lineage>
</organism>
<evidence type="ECO:0000256" key="6">
    <source>
        <dbReference type="ARBA" id="ARBA00023239"/>
    </source>
</evidence>
<dbReference type="InterPro" id="IPR053934">
    <property type="entry name" value="HTTM_dom"/>
</dbReference>
<dbReference type="Proteomes" id="UP001179181">
    <property type="component" value="Unassembled WGS sequence"/>
</dbReference>
<dbReference type="EMBL" id="JAASQJ010000003">
    <property type="protein sequence ID" value="NIJ54380.1"/>
    <property type="molecule type" value="Genomic_DNA"/>
</dbReference>
<feature type="transmembrane region" description="Helical" evidence="7">
    <location>
        <begin position="20"/>
        <end position="38"/>
    </location>
</feature>
<feature type="transmembrane region" description="Helical" evidence="7">
    <location>
        <begin position="67"/>
        <end position="88"/>
    </location>
</feature>
<sequence length="453" mass="52536">MPAFIDIYLKEKTAAASLAVLRILVGVMLFASIVRFWSKGWIDELYIKPRYFFPFYGFEWVKPLGGYTYLLFAVCAVSAVFVALGLFYRSSVTTLFLSFTYIELIDKSTYLNHYYFVSLICLLLVFLPAYVCFSVDAYRNPEIQAGLVPKWCVDVVKLLVFILYFYAGLAKLNSDWLLQALPLKIWLPARNDMPVIGFLFNYDLTAYLFSWFGCIYDLTIVFLLLNRRTRLFAYLTVVVFHAITAILFPIGMFPYVMIVTALIFFSPEFHQRVIAKVSALFKLPQNFLASKKSYTFSANANKWLFIGFSVFFVFQLTFPFRCLLYPGELFWTEQGYRFSWRVMLMEKAGNAQFLVKDDRGKQVTVDNTEFLTTLQEKMMATQPDMILQYAHILKDFYSKKGYESPQVFVDSYVALNGRLGKPMINPETDLAKETESFRAKPWILPLNDEIKGF</sequence>
<keyword evidence="3 7" id="KW-1133">Transmembrane helix</keyword>
<dbReference type="SMART" id="SM00752">
    <property type="entry name" value="HTTM"/>
    <property type="match status" value="1"/>
</dbReference>
<keyword evidence="4 7" id="KW-0472">Membrane</keyword>
<comment type="subcellular location">
    <subcellularLocation>
        <location evidence="1">Endomembrane system</location>
        <topology evidence="1">Multi-pass membrane protein</topology>
    </subcellularLocation>
</comment>
<gene>
    <name evidence="9" type="ORF">FHS68_003562</name>
</gene>
<evidence type="ECO:0000256" key="5">
    <source>
        <dbReference type="ARBA" id="ARBA00023157"/>
    </source>
</evidence>
<dbReference type="PANTHER" id="PTHR12639:SF7">
    <property type="entry name" value="HTTM DOMAIN-CONTAINING PROTEIN"/>
    <property type="match status" value="1"/>
</dbReference>
<evidence type="ECO:0000256" key="3">
    <source>
        <dbReference type="ARBA" id="ARBA00022989"/>
    </source>
</evidence>
<keyword evidence="10" id="KW-1185">Reference proteome</keyword>
<proteinExistence type="predicted"/>
<feature type="transmembrane region" description="Helical" evidence="7">
    <location>
        <begin position="114"/>
        <end position="135"/>
    </location>
</feature>
<evidence type="ECO:0000313" key="10">
    <source>
        <dbReference type="Proteomes" id="UP001179181"/>
    </source>
</evidence>
<evidence type="ECO:0000256" key="1">
    <source>
        <dbReference type="ARBA" id="ARBA00004127"/>
    </source>
</evidence>
<protein>
    <recommendedName>
        <fullName evidence="8">HTTM-like domain-containing protein</fullName>
    </recommendedName>
</protein>
<dbReference type="Pfam" id="PF05090">
    <property type="entry name" value="HTTM"/>
    <property type="match status" value="1"/>
</dbReference>
<feature type="transmembrane region" description="Helical" evidence="7">
    <location>
        <begin position="147"/>
        <end position="167"/>
    </location>
</feature>
<feature type="transmembrane region" description="Helical" evidence="7">
    <location>
        <begin position="204"/>
        <end position="225"/>
    </location>
</feature>
<evidence type="ECO:0000259" key="8">
    <source>
        <dbReference type="SMART" id="SM00752"/>
    </source>
</evidence>
<evidence type="ECO:0000313" key="9">
    <source>
        <dbReference type="EMBL" id="NIJ54380.1"/>
    </source>
</evidence>
<reference evidence="9 10" key="1">
    <citation type="submission" date="2020-03" db="EMBL/GenBank/DDBJ databases">
        <title>Genomic Encyclopedia of Type Strains, Phase IV (KMG-IV): sequencing the most valuable type-strain genomes for metagenomic binning, comparative biology and taxonomic classification.</title>
        <authorList>
            <person name="Goeker M."/>
        </authorList>
    </citation>
    <scope>NUCLEOTIDE SEQUENCE [LARGE SCALE GENOMIC DNA]</scope>
    <source>
        <strain evidence="9 10">DSM 102865</strain>
    </source>
</reference>
<accession>A0ABX0URY5</accession>
<dbReference type="InterPro" id="IPR053935">
    <property type="entry name" value="VKGC_lumenal_dom"/>
</dbReference>
<feature type="domain" description="HTTM-like" evidence="8">
    <location>
        <begin position="10"/>
        <end position="269"/>
    </location>
</feature>
<keyword evidence="2 7" id="KW-0812">Transmembrane</keyword>
<dbReference type="InterPro" id="IPR007782">
    <property type="entry name" value="VKG_COase"/>
</dbReference>